<proteinExistence type="predicted"/>
<comment type="caution">
    <text evidence="2">The sequence shown here is derived from an EMBL/GenBank/DDBJ whole genome shotgun (WGS) entry which is preliminary data.</text>
</comment>
<reference evidence="2 3" key="1">
    <citation type="journal article" date="2019" name="Commun. Biol.">
        <title>The bagworm genome reveals a unique fibroin gene that provides high tensile strength.</title>
        <authorList>
            <person name="Kono N."/>
            <person name="Nakamura H."/>
            <person name="Ohtoshi R."/>
            <person name="Tomita M."/>
            <person name="Numata K."/>
            <person name="Arakawa K."/>
        </authorList>
    </citation>
    <scope>NUCLEOTIDE SEQUENCE [LARGE SCALE GENOMIC DNA]</scope>
</reference>
<organism evidence="2 3">
    <name type="scientific">Eumeta variegata</name>
    <name type="common">Bagworm moth</name>
    <name type="synonym">Eumeta japonica</name>
    <dbReference type="NCBI Taxonomy" id="151549"/>
    <lineage>
        <taxon>Eukaryota</taxon>
        <taxon>Metazoa</taxon>
        <taxon>Ecdysozoa</taxon>
        <taxon>Arthropoda</taxon>
        <taxon>Hexapoda</taxon>
        <taxon>Insecta</taxon>
        <taxon>Pterygota</taxon>
        <taxon>Neoptera</taxon>
        <taxon>Endopterygota</taxon>
        <taxon>Lepidoptera</taxon>
        <taxon>Glossata</taxon>
        <taxon>Ditrysia</taxon>
        <taxon>Tineoidea</taxon>
        <taxon>Psychidae</taxon>
        <taxon>Oiketicinae</taxon>
        <taxon>Eumeta</taxon>
    </lineage>
</organism>
<gene>
    <name evidence="2" type="ORF">EVAR_57982_1</name>
</gene>
<dbReference type="Proteomes" id="UP000299102">
    <property type="component" value="Unassembled WGS sequence"/>
</dbReference>
<dbReference type="EMBL" id="BGZK01000998">
    <property type="protein sequence ID" value="GBP68008.1"/>
    <property type="molecule type" value="Genomic_DNA"/>
</dbReference>
<accession>A0A4C1XWN4</accession>
<evidence type="ECO:0000313" key="2">
    <source>
        <dbReference type="EMBL" id="GBP68008.1"/>
    </source>
</evidence>
<name>A0A4C1XWN4_EUMVA</name>
<dbReference type="AlphaFoldDB" id="A0A4C1XWN4"/>
<feature type="region of interest" description="Disordered" evidence="1">
    <location>
        <begin position="1"/>
        <end position="25"/>
    </location>
</feature>
<keyword evidence="3" id="KW-1185">Reference proteome</keyword>
<evidence type="ECO:0000313" key="3">
    <source>
        <dbReference type="Proteomes" id="UP000299102"/>
    </source>
</evidence>
<sequence length="92" mass="10088">MLSPERKTGSVSNVTSWSDDGTGGGHGKIVTILRILVEFALVSCIFTSTLVSDHLEEPHDGAGTHQKLCNETTLLRRFCVRVIYLHKFSGSK</sequence>
<protein>
    <submittedName>
        <fullName evidence="2">Uncharacterized protein</fullName>
    </submittedName>
</protein>
<evidence type="ECO:0000256" key="1">
    <source>
        <dbReference type="SAM" id="MobiDB-lite"/>
    </source>
</evidence>
<feature type="compositionally biased region" description="Polar residues" evidence="1">
    <location>
        <begin position="9"/>
        <end position="19"/>
    </location>
</feature>